<dbReference type="AlphaFoldDB" id="A0A4Z0GZI5"/>
<dbReference type="SUPFAM" id="SSF54593">
    <property type="entry name" value="Glyoxalase/Bleomycin resistance protein/Dihydroxybiphenyl dioxygenase"/>
    <property type="match status" value="1"/>
</dbReference>
<dbReference type="PROSITE" id="PS51819">
    <property type="entry name" value="VOC"/>
    <property type="match status" value="1"/>
</dbReference>
<gene>
    <name evidence="2" type="ORF">E4663_00910</name>
</gene>
<dbReference type="InterPro" id="IPR058998">
    <property type="entry name" value="YycE-like_N"/>
</dbReference>
<dbReference type="EMBL" id="SRJC01000001">
    <property type="protein sequence ID" value="TGB03598.1"/>
    <property type="molecule type" value="Genomic_DNA"/>
</dbReference>
<dbReference type="Gene3D" id="3.10.180.10">
    <property type="entry name" value="2,3-Dihydroxybiphenyl 1,2-Dioxygenase, domain 1"/>
    <property type="match status" value="1"/>
</dbReference>
<evidence type="ECO:0000313" key="3">
    <source>
        <dbReference type="Proteomes" id="UP000297982"/>
    </source>
</evidence>
<evidence type="ECO:0000259" key="1">
    <source>
        <dbReference type="PROSITE" id="PS51819"/>
    </source>
</evidence>
<dbReference type="Pfam" id="PF22659">
    <property type="entry name" value="YycE-like_C"/>
    <property type="match status" value="1"/>
</dbReference>
<proteinExistence type="predicted"/>
<accession>A0A4Z0GZI5</accession>
<dbReference type="InterPro" id="IPR058997">
    <property type="entry name" value="YycE-like_C"/>
</dbReference>
<feature type="domain" description="VOC" evidence="1">
    <location>
        <begin position="7"/>
        <end position="131"/>
    </location>
</feature>
<dbReference type="CDD" id="cd06587">
    <property type="entry name" value="VOC"/>
    <property type="match status" value="1"/>
</dbReference>
<evidence type="ECO:0000313" key="2">
    <source>
        <dbReference type="EMBL" id="TGB03598.1"/>
    </source>
</evidence>
<sequence length="134" mass="15319">MNFHSFQANQIRIARPTDKMESVIEFYEKGLRLERVAEFYGHSGYDGVVFGLPDLTYQLEFTSHESGSPCPAPSTDNLLVFYIEDEKQLSTVSGRLSQMGYEEVEAENPYWKEKGVTIEDPDGWRIVLMNTKGI</sequence>
<name>A0A4Z0GZI5_9BACI</name>
<dbReference type="Pfam" id="PF22658">
    <property type="entry name" value="YycE-like_N"/>
    <property type="match status" value="1"/>
</dbReference>
<keyword evidence="3" id="KW-1185">Reference proteome</keyword>
<comment type="caution">
    <text evidence="2">The sequence shown here is derived from an EMBL/GenBank/DDBJ whole genome shotgun (WGS) entry which is preliminary data.</text>
</comment>
<dbReference type="STRING" id="192814.GCA_900166575_00460"/>
<dbReference type="RefSeq" id="WP_135326326.1">
    <property type="nucleotide sequence ID" value="NZ_SRJC01000001.1"/>
</dbReference>
<organism evidence="2 3">
    <name type="scientific">Halobacillus salinus</name>
    <dbReference type="NCBI Taxonomy" id="192814"/>
    <lineage>
        <taxon>Bacteria</taxon>
        <taxon>Bacillati</taxon>
        <taxon>Bacillota</taxon>
        <taxon>Bacilli</taxon>
        <taxon>Bacillales</taxon>
        <taxon>Bacillaceae</taxon>
        <taxon>Halobacillus</taxon>
    </lineage>
</organism>
<reference evidence="2 3" key="1">
    <citation type="journal article" date="2003" name="Int. J. Syst. Evol. Microbiol.">
        <title>Halobacillus salinus sp. nov., isolated from a salt lake on the coast of the East Sea in Korea.</title>
        <authorList>
            <person name="Yoon J.H."/>
            <person name="Kang K.H."/>
            <person name="Park Y.H."/>
        </authorList>
    </citation>
    <scope>NUCLEOTIDE SEQUENCE [LARGE SCALE GENOMIC DNA]</scope>
    <source>
        <strain evidence="2 3">HSL-3</strain>
    </source>
</reference>
<protein>
    <submittedName>
        <fullName evidence="2">VOC family protein</fullName>
    </submittedName>
</protein>
<dbReference type="InterPro" id="IPR037523">
    <property type="entry name" value="VOC_core"/>
</dbReference>
<dbReference type="InterPro" id="IPR029068">
    <property type="entry name" value="Glyas_Bleomycin-R_OHBP_Dase"/>
</dbReference>
<dbReference type="Proteomes" id="UP000297982">
    <property type="component" value="Unassembled WGS sequence"/>
</dbReference>